<keyword evidence="6" id="KW-1185">Reference proteome</keyword>
<evidence type="ECO:0000313" key="5">
    <source>
        <dbReference type="EMBL" id="QEL15411.1"/>
    </source>
</evidence>
<dbReference type="OrthoDB" id="268461at2"/>
<evidence type="ECO:0000256" key="3">
    <source>
        <dbReference type="PROSITE-ProRule" id="PRU00339"/>
    </source>
</evidence>
<dbReference type="PROSITE" id="PS50110">
    <property type="entry name" value="RESPONSE_REGULATORY"/>
    <property type="match status" value="1"/>
</dbReference>
<evidence type="ECO:0000313" key="6">
    <source>
        <dbReference type="Proteomes" id="UP000324974"/>
    </source>
</evidence>
<dbReference type="SMART" id="SM00028">
    <property type="entry name" value="TPR"/>
    <property type="match status" value="3"/>
</dbReference>
<dbReference type="PANTHER" id="PTHR44591:SF3">
    <property type="entry name" value="RESPONSE REGULATORY DOMAIN-CONTAINING PROTEIN"/>
    <property type="match status" value="1"/>
</dbReference>
<dbReference type="InterPro" id="IPR011006">
    <property type="entry name" value="CheY-like_superfamily"/>
</dbReference>
<gene>
    <name evidence="5" type="ORF">PX52LOC_02330</name>
</gene>
<dbReference type="PROSITE" id="PS50005">
    <property type="entry name" value="TPR"/>
    <property type="match status" value="1"/>
</dbReference>
<feature type="repeat" description="TPR" evidence="3">
    <location>
        <begin position="221"/>
        <end position="254"/>
    </location>
</feature>
<evidence type="ECO:0000259" key="4">
    <source>
        <dbReference type="PROSITE" id="PS50110"/>
    </source>
</evidence>
<name>A0A5C1A872_9BACT</name>
<dbReference type="Pfam" id="PF00072">
    <property type="entry name" value="Response_reg"/>
    <property type="match status" value="1"/>
</dbReference>
<dbReference type="InterPro" id="IPR050595">
    <property type="entry name" value="Bact_response_regulator"/>
</dbReference>
<accession>A0A5C1A872</accession>
<protein>
    <submittedName>
        <fullName evidence="5">Response regulator</fullName>
    </submittedName>
</protein>
<dbReference type="Gene3D" id="3.40.50.2300">
    <property type="match status" value="1"/>
</dbReference>
<evidence type="ECO:0000256" key="1">
    <source>
        <dbReference type="ARBA" id="ARBA00022553"/>
    </source>
</evidence>
<dbReference type="KEGG" id="lrs:PX52LOC_02330"/>
<feature type="domain" description="Response regulatory" evidence="4">
    <location>
        <begin position="289"/>
        <end position="406"/>
    </location>
</feature>
<reference evidence="6" key="1">
    <citation type="submission" date="2019-08" db="EMBL/GenBank/DDBJ databases">
        <title>Limnoglobus roseus gen. nov., sp. nov., a novel freshwater planctomycete with a giant genome from the family Gemmataceae.</title>
        <authorList>
            <person name="Kulichevskaya I.S."/>
            <person name="Naumoff D.G."/>
            <person name="Miroshnikov K."/>
            <person name="Ivanova A."/>
            <person name="Philippov D.A."/>
            <person name="Hakobyan A."/>
            <person name="Rijpstra I.C."/>
            <person name="Sinninghe Damste J.S."/>
            <person name="Liesack W."/>
            <person name="Dedysh S.N."/>
        </authorList>
    </citation>
    <scope>NUCLEOTIDE SEQUENCE [LARGE SCALE GENOMIC DNA]</scope>
    <source>
        <strain evidence="6">PX52</strain>
    </source>
</reference>
<dbReference type="Gene3D" id="1.25.40.10">
    <property type="entry name" value="Tetratricopeptide repeat domain"/>
    <property type="match status" value="1"/>
</dbReference>
<sequence length="413" mass="45377">MAPVETVSLLRDGIAAARAGDKARTRTLLRQVTELEPNNELAWLWLANTAEDPRESLACLRRVMEVNPGNEYAAAGLPDALCRAGVVAAKANERMQAKIWFAEATDLAPRNETAWLWRAGLADTAEEGVELLQFVLAINPANERAKQGLAHYQAQMAPRFACPLCDFQGEPGKNPHACPRCRSVVSIENPAAFDAPTGADRRMLETAAHKIYADLQADPSSMNAYKLGLSYLNLGYIDEGIKALQTAIKARPADAAWRNQVNRFVKHREAVRKTADEERRRLIPASKPTIMIVDDSPTIRKLVSVTLGTVGYQVVEAADGYEVAERIRQQGAPQLFLLDINMPGLDGYQLCKMLRQNAETSKVPIIFLTGKDGFLNKLRGQWAGAVEYLTKPFDPQKLLAAVGKIVPLQKAPA</sequence>
<dbReference type="RefSeq" id="WP_149110231.1">
    <property type="nucleotide sequence ID" value="NZ_CP042425.1"/>
</dbReference>
<dbReference type="Pfam" id="PF13181">
    <property type="entry name" value="TPR_8"/>
    <property type="match status" value="1"/>
</dbReference>
<keyword evidence="1 2" id="KW-0597">Phosphoprotein</keyword>
<dbReference type="InterPro" id="IPR001789">
    <property type="entry name" value="Sig_transdc_resp-reg_receiver"/>
</dbReference>
<organism evidence="5 6">
    <name type="scientific">Limnoglobus roseus</name>
    <dbReference type="NCBI Taxonomy" id="2598579"/>
    <lineage>
        <taxon>Bacteria</taxon>
        <taxon>Pseudomonadati</taxon>
        <taxon>Planctomycetota</taxon>
        <taxon>Planctomycetia</taxon>
        <taxon>Gemmatales</taxon>
        <taxon>Gemmataceae</taxon>
        <taxon>Limnoglobus</taxon>
    </lineage>
</organism>
<dbReference type="SUPFAM" id="SSF52172">
    <property type="entry name" value="CheY-like"/>
    <property type="match status" value="1"/>
</dbReference>
<dbReference type="InterPro" id="IPR011990">
    <property type="entry name" value="TPR-like_helical_dom_sf"/>
</dbReference>
<dbReference type="InterPro" id="IPR019734">
    <property type="entry name" value="TPR_rpt"/>
</dbReference>
<dbReference type="PANTHER" id="PTHR44591">
    <property type="entry name" value="STRESS RESPONSE REGULATOR PROTEIN 1"/>
    <property type="match status" value="1"/>
</dbReference>
<dbReference type="EMBL" id="CP042425">
    <property type="protein sequence ID" value="QEL15411.1"/>
    <property type="molecule type" value="Genomic_DNA"/>
</dbReference>
<dbReference type="SMART" id="SM00448">
    <property type="entry name" value="REC"/>
    <property type="match status" value="1"/>
</dbReference>
<evidence type="ECO:0000256" key="2">
    <source>
        <dbReference type="PROSITE-ProRule" id="PRU00169"/>
    </source>
</evidence>
<dbReference type="GO" id="GO:0000160">
    <property type="term" value="P:phosphorelay signal transduction system"/>
    <property type="evidence" value="ECO:0007669"/>
    <property type="project" value="InterPro"/>
</dbReference>
<dbReference type="SUPFAM" id="SSF48452">
    <property type="entry name" value="TPR-like"/>
    <property type="match status" value="1"/>
</dbReference>
<dbReference type="AlphaFoldDB" id="A0A5C1A872"/>
<dbReference type="Proteomes" id="UP000324974">
    <property type="component" value="Chromosome"/>
</dbReference>
<proteinExistence type="predicted"/>
<keyword evidence="3" id="KW-0802">TPR repeat</keyword>
<feature type="modified residue" description="4-aspartylphosphate" evidence="2">
    <location>
        <position position="339"/>
    </location>
</feature>